<dbReference type="Pfam" id="PF25873">
    <property type="entry name" value="WHD_MalT"/>
    <property type="match status" value="1"/>
</dbReference>
<dbReference type="PROSITE" id="PS50043">
    <property type="entry name" value="HTH_LUXR_2"/>
    <property type="match status" value="1"/>
</dbReference>
<evidence type="ECO:0000313" key="5">
    <source>
        <dbReference type="EMBL" id="MVQ47686.1"/>
    </source>
</evidence>
<protein>
    <recommendedName>
        <fullName evidence="4">HTH luxR-type domain-containing protein</fullName>
    </recommendedName>
</protein>
<dbReference type="SUPFAM" id="SSF46894">
    <property type="entry name" value="C-terminal effector domain of the bipartite response regulators"/>
    <property type="match status" value="1"/>
</dbReference>
<keyword evidence="6" id="KW-1185">Reference proteome</keyword>
<sequence length="895" mass="95852">MTSEGARGGTPADGMALLAAQSRSARSAIFQSKLRPAVNPAYLVERPRLHALLDQAVAAPLTLVVAPAGSGKTSLLRSWAAASELPHAWLSLDETDRDPVQLWRGVLAALEGVAPGCAAGCADLLRLPGGLHEAVGVLLDDLESRAAGDAVLVLDDLQLVDEEESVATSLALFVQHLPSWLHVVIASRRAPRLPVHRLRARGQMGEVHFAELRFSYAEASTMLSRLVPTLAPELLDEVAARAGGWAASIQLAALAARSSHAQGDLFVPSHDGDHHYLEDYVWQEILPSEPPGLVDLLLATSVVDRIDPGLAQILASRPDAVDQLARAEARGLFLTRIEPSGAFEMHALVREVLRSLVAKRSPERLTQLHGWAAGWHEAHGQSVSALEHWLRAGRPREALRLLAAEVAALSDGGHESTIVRTLAAIPESVASGDLDATVELAWCHLLVDRRRFLEMVDFLGAWAGDGAQIDGTRSARLAVLESIAATLRGSWNDGAGLARAALDTLGDAWWLDPLGRSAWSLVARDLALDEQWDESSRTTRTAVAALTVTPEQRLALEGIRALGDALAGRPVDALRIVAGARGACEVDNLAVLRTELSLAEAAAHRELGDLGAAQPLLLELVEDETETTPYARLLACLELTYARIDSDDLDGAREAFGRAAEIVETDVSGAGSRAWLSRAGAGLALASGEVEEARWWAAQVEDGFWGPVCRARVLLATGETGLAGDTLKTAEPRSVRHRVLLDALSSRTTGDQAEAERLLLEAVRQAAAQDLVQTLASEGPDLVEAVERLAWRAPGSWLARLRRAAVPGAVGATAAAVAPLEPLTERELEVLRLLPSRLTLREIADELFISINTLKFHLKVIYRKLGVASRAEAAETARALTSLRRTAQASSTRRR</sequence>
<dbReference type="GO" id="GO:0006355">
    <property type="term" value="P:regulation of DNA-templated transcription"/>
    <property type="evidence" value="ECO:0007669"/>
    <property type="project" value="InterPro"/>
</dbReference>
<dbReference type="InterPro" id="IPR000792">
    <property type="entry name" value="Tscrpt_reg_LuxR_C"/>
</dbReference>
<reference evidence="5 6" key="1">
    <citation type="submission" date="2019-12" db="EMBL/GenBank/DDBJ databases">
        <authorList>
            <person name="Huq M.A."/>
        </authorList>
    </citation>
    <scope>NUCLEOTIDE SEQUENCE [LARGE SCALE GENOMIC DNA]</scope>
    <source>
        <strain evidence="5 6">MAH-18</strain>
    </source>
</reference>
<comment type="caution">
    <text evidence="5">The sequence shown here is derived from an EMBL/GenBank/DDBJ whole genome shotgun (WGS) entry which is preliminary data.</text>
</comment>
<evidence type="ECO:0000256" key="3">
    <source>
        <dbReference type="ARBA" id="ARBA00023163"/>
    </source>
</evidence>
<dbReference type="Proteomes" id="UP000473525">
    <property type="component" value="Unassembled WGS sequence"/>
</dbReference>
<dbReference type="EMBL" id="WSEK01000003">
    <property type="protein sequence ID" value="MVQ47686.1"/>
    <property type="molecule type" value="Genomic_DNA"/>
</dbReference>
<dbReference type="SMART" id="SM00421">
    <property type="entry name" value="HTH_LUXR"/>
    <property type="match status" value="1"/>
</dbReference>
<accession>A0A6L6XM96</accession>
<feature type="domain" description="HTH luxR-type" evidence="4">
    <location>
        <begin position="816"/>
        <end position="881"/>
    </location>
</feature>
<keyword evidence="1" id="KW-0805">Transcription regulation</keyword>
<dbReference type="InterPro" id="IPR059106">
    <property type="entry name" value="WHD_MalT"/>
</dbReference>
<dbReference type="RefSeq" id="WP_157339823.1">
    <property type="nucleotide sequence ID" value="NZ_WSEK01000003.1"/>
</dbReference>
<dbReference type="Gene3D" id="1.10.10.10">
    <property type="entry name" value="Winged helix-like DNA-binding domain superfamily/Winged helix DNA-binding domain"/>
    <property type="match status" value="1"/>
</dbReference>
<dbReference type="Pfam" id="PF00196">
    <property type="entry name" value="GerE"/>
    <property type="match status" value="1"/>
</dbReference>
<gene>
    <name evidence="5" type="ORF">GON03_00720</name>
</gene>
<keyword evidence="3" id="KW-0804">Transcription</keyword>
<proteinExistence type="predicted"/>
<name>A0A6L6XM96_9ACTN</name>
<dbReference type="Gene3D" id="3.40.50.300">
    <property type="entry name" value="P-loop containing nucleotide triphosphate hydrolases"/>
    <property type="match status" value="1"/>
</dbReference>
<dbReference type="InterPro" id="IPR027417">
    <property type="entry name" value="P-loop_NTPase"/>
</dbReference>
<dbReference type="PANTHER" id="PTHR44688">
    <property type="entry name" value="DNA-BINDING TRANSCRIPTIONAL ACTIVATOR DEVR_DOSR"/>
    <property type="match status" value="1"/>
</dbReference>
<organism evidence="5 6">
    <name type="scientific">Nocardioides agri</name>
    <dbReference type="NCBI Taxonomy" id="2682843"/>
    <lineage>
        <taxon>Bacteria</taxon>
        <taxon>Bacillati</taxon>
        <taxon>Actinomycetota</taxon>
        <taxon>Actinomycetes</taxon>
        <taxon>Propionibacteriales</taxon>
        <taxon>Nocardioidaceae</taxon>
        <taxon>Nocardioides</taxon>
    </lineage>
</organism>
<dbReference type="Gene3D" id="1.25.40.10">
    <property type="entry name" value="Tetratricopeptide repeat domain"/>
    <property type="match status" value="1"/>
</dbReference>
<dbReference type="SUPFAM" id="SSF52540">
    <property type="entry name" value="P-loop containing nucleoside triphosphate hydrolases"/>
    <property type="match status" value="1"/>
</dbReference>
<dbReference type="InterPro" id="IPR016032">
    <property type="entry name" value="Sig_transdc_resp-reg_C-effctor"/>
</dbReference>
<dbReference type="InterPro" id="IPR036388">
    <property type="entry name" value="WH-like_DNA-bd_sf"/>
</dbReference>
<evidence type="ECO:0000313" key="6">
    <source>
        <dbReference type="Proteomes" id="UP000473525"/>
    </source>
</evidence>
<dbReference type="CDD" id="cd06170">
    <property type="entry name" value="LuxR_C_like"/>
    <property type="match status" value="1"/>
</dbReference>
<dbReference type="GO" id="GO:0003677">
    <property type="term" value="F:DNA binding"/>
    <property type="evidence" value="ECO:0007669"/>
    <property type="project" value="UniProtKB-KW"/>
</dbReference>
<dbReference type="PANTHER" id="PTHR44688:SF16">
    <property type="entry name" value="DNA-BINDING TRANSCRIPTIONAL ACTIVATOR DEVR_DOSR"/>
    <property type="match status" value="1"/>
</dbReference>
<dbReference type="InterPro" id="IPR011990">
    <property type="entry name" value="TPR-like_helical_dom_sf"/>
</dbReference>
<dbReference type="PRINTS" id="PR00038">
    <property type="entry name" value="HTHLUXR"/>
</dbReference>
<dbReference type="AlphaFoldDB" id="A0A6L6XM96"/>
<keyword evidence="2" id="KW-0238">DNA-binding</keyword>
<evidence type="ECO:0000256" key="2">
    <source>
        <dbReference type="ARBA" id="ARBA00023125"/>
    </source>
</evidence>
<evidence type="ECO:0000256" key="1">
    <source>
        <dbReference type="ARBA" id="ARBA00023015"/>
    </source>
</evidence>
<evidence type="ECO:0000259" key="4">
    <source>
        <dbReference type="PROSITE" id="PS50043"/>
    </source>
</evidence>